<organism evidence="1 2">
    <name type="scientific">Trichoderma cornu-damae</name>
    <dbReference type="NCBI Taxonomy" id="654480"/>
    <lineage>
        <taxon>Eukaryota</taxon>
        <taxon>Fungi</taxon>
        <taxon>Dikarya</taxon>
        <taxon>Ascomycota</taxon>
        <taxon>Pezizomycotina</taxon>
        <taxon>Sordariomycetes</taxon>
        <taxon>Hypocreomycetidae</taxon>
        <taxon>Hypocreales</taxon>
        <taxon>Hypocreaceae</taxon>
        <taxon>Trichoderma</taxon>
    </lineage>
</organism>
<gene>
    <name evidence="1" type="ORF">Trco_004376</name>
</gene>
<protein>
    <submittedName>
        <fullName evidence="1">Proteasome-activating nucleotidase</fullName>
    </submittedName>
</protein>
<proteinExistence type="predicted"/>
<dbReference type="AlphaFoldDB" id="A0A9P8TX20"/>
<keyword evidence="1" id="KW-0647">Proteasome</keyword>
<dbReference type="EMBL" id="JAIWOZ010000003">
    <property type="protein sequence ID" value="KAH6608063.1"/>
    <property type="molecule type" value="Genomic_DNA"/>
</dbReference>
<comment type="caution">
    <text evidence="1">The sequence shown here is derived from an EMBL/GenBank/DDBJ whole genome shotgun (WGS) entry which is preliminary data.</text>
</comment>
<accession>A0A9P8TX20</accession>
<keyword evidence="2" id="KW-1185">Reference proteome</keyword>
<reference evidence="1" key="1">
    <citation type="submission" date="2021-08" db="EMBL/GenBank/DDBJ databases">
        <title>Chromosome-Level Trichoderma cornu-damae using Hi-C Data.</title>
        <authorList>
            <person name="Kim C.S."/>
        </authorList>
    </citation>
    <scope>NUCLEOTIDE SEQUENCE</scope>
    <source>
        <strain evidence="1">KA19-0412C</strain>
    </source>
</reference>
<dbReference type="GO" id="GO:0000502">
    <property type="term" value="C:proteasome complex"/>
    <property type="evidence" value="ECO:0007669"/>
    <property type="project" value="UniProtKB-KW"/>
</dbReference>
<sequence>MSNASLCSVFSSNESQIRCLNRQQDARKVSRQNLGRVLEGKRTLLSGAAIKSTISDNRTGNSQARFLAALDKNRGKSLLDFRNVGSLPYPDPIPTWHSHSALASIADVEL</sequence>
<dbReference type="Proteomes" id="UP000827724">
    <property type="component" value="Unassembled WGS sequence"/>
</dbReference>
<name>A0A9P8TX20_9HYPO</name>
<evidence type="ECO:0000313" key="2">
    <source>
        <dbReference type="Proteomes" id="UP000827724"/>
    </source>
</evidence>
<evidence type="ECO:0000313" key="1">
    <source>
        <dbReference type="EMBL" id="KAH6608063.1"/>
    </source>
</evidence>